<dbReference type="AlphaFoldDB" id="A0AA38IKP8"/>
<feature type="domain" description="Peptidase S1" evidence="7">
    <location>
        <begin position="114"/>
        <end position="355"/>
    </location>
</feature>
<dbReference type="InterPro" id="IPR033116">
    <property type="entry name" value="TRYPSIN_SER"/>
</dbReference>
<evidence type="ECO:0000256" key="6">
    <source>
        <dbReference type="SAM" id="SignalP"/>
    </source>
</evidence>
<dbReference type="InterPro" id="IPR022700">
    <property type="entry name" value="CLIP"/>
</dbReference>
<dbReference type="PROSITE" id="PS50240">
    <property type="entry name" value="TRYPSIN_DOM"/>
    <property type="match status" value="1"/>
</dbReference>
<dbReference type="EMBL" id="JALNTZ010000004">
    <property type="protein sequence ID" value="KAJ3656629.1"/>
    <property type="molecule type" value="Genomic_DNA"/>
</dbReference>
<comment type="subcellular location">
    <subcellularLocation>
        <location evidence="1">Secreted</location>
    </subcellularLocation>
</comment>
<feature type="chain" id="PRO_5041354774" evidence="6">
    <location>
        <begin position="21"/>
        <end position="360"/>
    </location>
</feature>
<dbReference type="Proteomes" id="UP001168821">
    <property type="component" value="Unassembled WGS sequence"/>
</dbReference>
<dbReference type="InterPro" id="IPR043504">
    <property type="entry name" value="Peptidase_S1_PA_chymotrypsin"/>
</dbReference>
<dbReference type="SMART" id="SM00020">
    <property type="entry name" value="Tryp_SPc"/>
    <property type="match status" value="1"/>
</dbReference>
<keyword evidence="3 6" id="KW-0732">Signal</keyword>
<dbReference type="PROSITE" id="PS00135">
    <property type="entry name" value="TRYPSIN_SER"/>
    <property type="match status" value="1"/>
</dbReference>
<dbReference type="PRINTS" id="PR00722">
    <property type="entry name" value="CHYMOTRYPSIN"/>
</dbReference>
<dbReference type="SUPFAM" id="SSF50494">
    <property type="entry name" value="Trypsin-like serine proteases"/>
    <property type="match status" value="1"/>
</dbReference>
<evidence type="ECO:0000256" key="5">
    <source>
        <dbReference type="ARBA" id="ARBA00023180"/>
    </source>
</evidence>
<dbReference type="GO" id="GO:0005576">
    <property type="term" value="C:extracellular region"/>
    <property type="evidence" value="ECO:0007669"/>
    <property type="project" value="UniProtKB-SubCell"/>
</dbReference>
<dbReference type="SMART" id="SM00680">
    <property type="entry name" value="CLIP"/>
    <property type="match status" value="1"/>
</dbReference>
<dbReference type="InterPro" id="IPR051333">
    <property type="entry name" value="CLIP_Serine_Protease"/>
</dbReference>
<keyword evidence="5" id="KW-0325">Glycoprotein</keyword>
<dbReference type="PANTHER" id="PTHR24260">
    <property type="match status" value="1"/>
</dbReference>
<proteinExistence type="predicted"/>
<dbReference type="PROSITE" id="PS51888">
    <property type="entry name" value="CLIP"/>
    <property type="match status" value="1"/>
</dbReference>
<dbReference type="InterPro" id="IPR009003">
    <property type="entry name" value="Peptidase_S1_PA"/>
</dbReference>
<name>A0AA38IKP8_9CUCU</name>
<organism evidence="9 10">
    <name type="scientific">Zophobas morio</name>
    <dbReference type="NCBI Taxonomy" id="2755281"/>
    <lineage>
        <taxon>Eukaryota</taxon>
        <taxon>Metazoa</taxon>
        <taxon>Ecdysozoa</taxon>
        <taxon>Arthropoda</taxon>
        <taxon>Hexapoda</taxon>
        <taxon>Insecta</taxon>
        <taxon>Pterygota</taxon>
        <taxon>Neoptera</taxon>
        <taxon>Endopterygota</taxon>
        <taxon>Coleoptera</taxon>
        <taxon>Polyphaga</taxon>
        <taxon>Cucujiformia</taxon>
        <taxon>Tenebrionidae</taxon>
        <taxon>Zophobas</taxon>
    </lineage>
</organism>
<dbReference type="Gene3D" id="2.40.10.10">
    <property type="entry name" value="Trypsin-like serine proteases"/>
    <property type="match status" value="1"/>
</dbReference>
<keyword evidence="2" id="KW-0964">Secreted</keyword>
<reference evidence="9" key="1">
    <citation type="journal article" date="2023" name="G3 (Bethesda)">
        <title>Whole genome assemblies of Zophobas morio and Tenebrio molitor.</title>
        <authorList>
            <person name="Kaur S."/>
            <person name="Stinson S.A."/>
            <person name="diCenzo G.C."/>
        </authorList>
    </citation>
    <scope>NUCLEOTIDE SEQUENCE</scope>
    <source>
        <strain evidence="9">QUZm001</strain>
    </source>
</reference>
<dbReference type="FunFam" id="2.40.10.10:FF:000068">
    <property type="entry name" value="transmembrane protease serine 2"/>
    <property type="match status" value="1"/>
</dbReference>
<evidence type="ECO:0000256" key="1">
    <source>
        <dbReference type="ARBA" id="ARBA00004613"/>
    </source>
</evidence>
<evidence type="ECO:0000313" key="10">
    <source>
        <dbReference type="Proteomes" id="UP001168821"/>
    </source>
</evidence>
<dbReference type="InterPro" id="IPR001314">
    <property type="entry name" value="Peptidase_S1A"/>
</dbReference>
<feature type="domain" description="Clip" evidence="8">
    <location>
        <begin position="33"/>
        <end position="79"/>
    </location>
</feature>
<keyword evidence="4" id="KW-1015">Disulfide bond</keyword>
<dbReference type="GO" id="GO:0004252">
    <property type="term" value="F:serine-type endopeptidase activity"/>
    <property type="evidence" value="ECO:0007669"/>
    <property type="project" value="InterPro"/>
</dbReference>
<keyword evidence="10" id="KW-1185">Reference proteome</keyword>
<evidence type="ECO:0000256" key="4">
    <source>
        <dbReference type="ARBA" id="ARBA00023157"/>
    </source>
</evidence>
<dbReference type="FunFam" id="2.40.10.10:FF:000054">
    <property type="entry name" value="Complement C1r subcomponent"/>
    <property type="match status" value="1"/>
</dbReference>
<gene>
    <name evidence="9" type="ORF">Zmor_015689</name>
</gene>
<evidence type="ECO:0000259" key="8">
    <source>
        <dbReference type="PROSITE" id="PS51888"/>
    </source>
</evidence>
<dbReference type="GO" id="GO:0006508">
    <property type="term" value="P:proteolysis"/>
    <property type="evidence" value="ECO:0007669"/>
    <property type="project" value="InterPro"/>
</dbReference>
<dbReference type="PANTHER" id="PTHR24260:SF147">
    <property type="entry name" value="EG:BACR7A4.3 PROTEIN-RELATED"/>
    <property type="match status" value="1"/>
</dbReference>
<evidence type="ECO:0000256" key="2">
    <source>
        <dbReference type="ARBA" id="ARBA00022525"/>
    </source>
</evidence>
<dbReference type="CDD" id="cd00190">
    <property type="entry name" value="Tryp_SPc"/>
    <property type="match status" value="1"/>
</dbReference>
<dbReference type="InterPro" id="IPR001254">
    <property type="entry name" value="Trypsin_dom"/>
</dbReference>
<evidence type="ECO:0000259" key="7">
    <source>
        <dbReference type="PROSITE" id="PS50240"/>
    </source>
</evidence>
<sequence>MYSFLIIVVVVLVKNVYTQGAIGKILIPFTGDPCTVKASNSPGRCKLLTQCGEIRDEIVFNQKLPQICGFQETQPIVCCPITRRPGYISEKKCREYASYTKENRLCGHNIAKRVINGRPAGRVEFPHMALLAISGAGSLRWLCGGSLISERYVLTAGRCLAFGDIDEPNLVLFGITSFNDPNHMQKLRIGNNLIHPGFNRTHHNHDIGLILLHEPVEINSYVRPACLNTHFDIPATKVMATGWGSREYAVGVSEELFSATLDVAEYKICNKSDANTRRRKRGLNDIHICTGQGNGQKDTCQGDSGGALQIYHNKDPTRCMYDIVGVTSFRKGCSRAPSVHTRVSEYIKWIEDIVWPENSE</sequence>
<comment type="caution">
    <text evidence="9">The sequence shown here is derived from an EMBL/GenBank/DDBJ whole genome shotgun (WGS) entry which is preliminary data.</text>
</comment>
<protein>
    <submittedName>
        <fullName evidence="9">Uncharacterized protein</fullName>
    </submittedName>
</protein>
<dbReference type="Pfam" id="PF00089">
    <property type="entry name" value="Trypsin"/>
    <property type="match status" value="1"/>
</dbReference>
<evidence type="ECO:0000256" key="3">
    <source>
        <dbReference type="ARBA" id="ARBA00022729"/>
    </source>
</evidence>
<feature type="signal peptide" evidence="6">
    <location>
        <begin position="1"/>
        <end position="20"/>
    </location>
</feature>
<accession>A0AA38IKP8</accession>
<evidence type="ECO:0000313" key="9">
    <source>
        <dbReference type="EMBL" id="KAJ3656629.1"/>
    </source>
</evidence>